<dbReference type="InterPro" id="IPR000742">
    <property type="entry name" value="EGF"/>
</dbReference>
<feature type="disulfide bond" evidence="1">
    <location>
        <begin position="466"/>
        <end position="483"/>
    </location>
</feature>
<dbReference type="InterPro" id="IPR006582">
    <property type="entry name" value="MD_domain"/>
</dbReference>
<comment type="caution">
    <text evidence="3">The sequence shown here is derived from an EMBL/GenBank/DDBJ whole genome shotgun (WGS) entry which is preliminary data.</text>
</comment>
<feature type="domain" description="EGF-like" evidence="2">
    <location>
        <begin position="456"/>
        <end position="495"/>
    </location>
</feature>
<dbReference type="PANTHER" id="PTHR47324">
    <property type="entry name" value="PROTEIN IRG-7-RELATED"/>
    <property type="match status" value="1"/>
</dbReference>
<dbReference type="PROSITE" id="PS01186">
    <property type="entry name" value="EGF_2"/>
    <property type="match status" value="3"/>
</dbReference>
<comment type="caution">
    <text evidence="1">Lacks conserved residue(s) required for the propagation of feature annotation.</text>
</comment>
<evidence type="ECO:0000256" key="1">
    <source>
        <dbReference type="PROSITE-ProRule" id="PRU00076"/>
    </source>
</evidence>
<name>A0A2A2LWT3_9BILA</name>
<dbReference type="SMART" id="SM00181">
    <property type="entry name" value="EGF"/>
    <property type="match status" value="3"/>
</dbReference>
<sequence length="1671" mass="184595">MSNLSCRHYGIQDQSRCACPPGSYALNCEPRSCMTPVTANLDTSFQSLIFVISLKSSMAYDLYMLMGSIPILVKDYDGFAPDLIKNFIVTTFLQNGPTYYMSTAYFDNQNDLMSYLKSQVHTSTGDQDQPVLSAIVASQAYAPLMRPRSNVLVFHDGAVNETFTNQTYISTKYNETIVIAQTLQWKNRITFLLTQTADRPMDTFGDYFNVYRRVARAVHGDVLIMNKQDLNSTLYWMICYYYQMENVHALYGVNSQVGLALDSDYATESVYVVVSVEINQTLPTVVTAAGASILAQFNTSLFAVYKTTYSQTTSVTLAPNPDPYNVRIFINSANSAWIAYHDDSTVDVGDPYSLVGISQYATGYSNWPGVSKIQFYIAPSNDDRTPIGKTYQGSLRDGGPCTFPWGYGQIDNCTPGPYSQIVKLYDANNTEYFRTLPGFCFSPDQHSKEPWRCLNGGTPTGTTPVCQNGGRPNEFPGNGRPICLCQFGFSGDFCQLLTCTTPAPDIFQSYNRTFALVIENTLFNSQNGESISKGLQSLYNVYLNNDTFADYVLTTFKVIDDPTSPGNYTPQIISNKFSNPDAFLNATTTANIQYGYSPLGQQPSLLALDIAMRSIDYDKSAIILFTTAPPTSLEDDPNYLDVVIQAVERQLEINIVIVPPFGMRDQCTSSGSFDVLADLVRQTGGNILNLCNSYNPATYNNNDLIIQFLNGYGNTHHHIENIAYGFSGTCSSTVQFTIEDTKNLFSESYIFVNSPSVETFKVTVTNLDDGSALSTKSMTNLPYMAIYKIETSSTAPYAKGLSANVQAGSGSGNCSVRVGLRMTRSPTCHYEKYFMTPMTCSKPYTSETVTVKIVTNELTVQRSVRGFCSFDQQRCHNGGTYSANTNSCNCTDGYSGAVCENPACLNGGTAAYFRCYCTDRFAGQRCEYARCHDYNWLESQDVRATNFQQITFVIEMTQNMVEALQYLRLYLIPQVLDQTDDINNPKQYSIVTFDENGAQVLVSTTHKDILMTYANKYLNVAPTNNPTTTRVYIGVKAALDITIQYPHQVNLFTTTAQPPSSDFRIGVRQNFGAQINTYYISTNADPIPDSRYELQLISRQTSGRIWPIKYNRLDSIANATSQSDFENGLVYDDGWQNCTTAQNGYFTVESTAKRLVISVTGQGVNNVAMVYVYKPGGTSVTTTGTNQMYGYETLRVISLDLTSIVGAGGQWRVNVKSTSGSCFVQARVISDLHIIPGFTTDMFMDWVSPNPFFGLGKNNSAYLTMRVTNSTGRNYGITINSVDVLKTDPSQPWQDNSTFGTFKFNPRDPFECASQWVSEVITLDAFKYWKWVVRGKDATGSDFQRSFFIVRAELAEIQTRCVNGQVNDYGECVCSNQTAYFGADCSMRWCQNGGVSSMGICDCPNGYYGPFCENFIASATSTSAAPSPTSPSPGASTQSGSTVSLNCAPQFTTYYLFHFVDGSGASDATFTSTQDLVTIMANGDNLDLDNSEIPQRQSTRYMFGLMGTDFIGYPNNVTKVPKISDAFNSLNSRIPFPPIFINYTASLINMASKSVYSGFDPNKEAPPVAILYPGVQNVYGVQNIKDGVTALTNLGFKVLAVNMNAGMSSLTNDLNDALGQDNVYTYASTASDAVAFIMRRLCMINLVFLTVNLEFTLAVGMHLAEQVVRVN</sequence>
<dbReference type="Proteomes" id="UP000218231">
    <property type="component" value="Unassembled WGS sequence"/>
</dbReference>
<keyword evidence="4" id="KW-1185">Reference proteome</keyword>
<dbReference type="PANTHER" id="PTHR47324:SF3">
    <property type="entry name" value="EGF-LIKE DOMAIN-CONTAINING PROTEIN"/>
    <property type="match status" value="1"/>
</dbReference>
<evidence type="ECO:0000313" key="3">
    <source>
        <dbReference type="EMBL" id="PAV90659.1"/>
    </source>
</evidence>
<feature type="domain" description="EGF-like" evidence="2">
    <location>
        <begin position="864"/>
        <end position="900"/>
    </location>
</feature>
<organism evidence="3 4">
    <name type="scientific">Diploscapter pachys</name>
    <dbReference type="NCBI Taxonomy" id="2018661"/>
    <lineage>
        <taxon>Eukaryota</taxon>
        <taxon>Metazoa</taxon>
        <taxon>Ecdysozoa</taxon>
        <taxon>Nematoda</taxon>
        <taxon>Chromadorea</taxon>
        <taxon>Rhabditida</taxon>
        <taxon>Rhabditina</taxon>
        <taxon>Rhabditomorpha</taxon>
        <taxon>Rhabditoidea</taxon>
        <taxon>Rhabditidae</taxon>
        <taxon>Diploscapter</taxon>
    </lineage>
</organism>
<evidence type="ECO:0000259" key="2">
    <source>
        <dbReference type="PROSITE" id="PS50026"/>
    </source>
</evidence>
<proteinExistence type="predicted"/>
<accession>A0A2A2LWT3</accession>
<dbReference type="EMBL" id="LIAE01006363">
    <property type="protein sequence ID" value="PAV90659.1"/>
    <property type="molecule type" value="Genomic_DNA"/>
</dbReference>
<gene>
    <name evidence="3" type="ORF">WR25_05473</name>
</gene>
<evidence type="ECO:0000313" key="4">
    <source>
        <dbReference type="Proteomes" id="UP000218231"/>
    </source>
</evidence>
<dbReference type="STRING" id="2018661.A0A2A2LWT3"/>
<dbReference type="PROSITE" id="PS50026">
    <property type="entry name" value="EGF_3"/>
    <property type="match status" value="3"/>
</dbReference>
<dbReference type="OrthoDB" id="5779730at2759"/>
<protein>
    <recommendedName>
        <fullName evidence="2">EGF-like domain-containing protein</fullName>
    </recommendedName>
</protein>
<feature type="disulfide bond" evidence="1">
    <location>
        <begin position="890"/>
        <end position="899"/>
    </location>
</feature>
<dbReference type="SMART" id="SM00604">
    <property type="entry name" value="MD"/>
    <property type="match status" value="1"/>
</dbReference>
<feature type="disulfide bond" evidence="1">
    <location>
        <begin position="485"/>
        <end position="494"/>
    </location>
</feature>
<keyword evidence="1" id="KW-0245">EGF-like domain</keyword>
<feature type="domain" description="EGF-like" evidence="2">
    <location>
        <begin position="1381"/>
        <end position="1413"/>
    </location>
</feature>
<dbReference type="InterPro" id="IPR053295">
    <property type="entry name" value="Innate_immunity_reg"/>
</dbReference>
<dbReference type="Gene3D" id="2.10.25.10">
    <property type="entry name" value="Laminin"/>
    <property type="match status" value="2"/>
</dbReference>
<dbReference type="PROSITE" id="PS00022">
    <property type="entry name" value="EGF_1"/>
    <property type="match status" value="3"/>
</dbReference>
<reference evidence="3 4" key="1">
    <citation type="journal article" date="2017" name="Curr. Biol.">
        <title>Genome architecture and evolution of a unichromosomal asexual nematode.</title>
        <authorList>
            <person name="Fradin H."/>
            <person name="Zegar C."/>
            <person name="Gutwein M."/>
            <person name="Lucas J."/>
            <person name="Kovtun M."/>
            <person name="Corcoran D."/>
            <person name="Baugh L.R."/>
            <person name="Kiontke K."/>
            <person name="Gunsalus K."/>
            <person name="Fitch D.H."/>
            <person name="Piano F."/>
        </authorList>
    </citation>
    <scope>NUCLEOTIDE SEQUENCE [LARGE SCALE GENOMIC DNA]</scope>
    <source>
        <strain evidence="3">PF1309</strain>
    </source>
</reference>
<keyword evidence="1" id="KW-1015">Disulfide bond</keyword>
<feature type="disulfide bond" evidence="1">
    <location>
        <begin position="1403"/>
        <end position="1412"/>
    </location>
</feature>